<dbReference type="EMBL" id="KN750145">
    <property type="protein sequence ID" value="KIH50299.1"/>
    <property type="molecule type" value="Genomic_DNA"/>
</dbReference>
<dbReference type="Proteomes" id="UP000054047">
    <property type="component" value="Unassembled WGS sequence"/>
</dbReference>
<proteinExistence type="predicted"/>
<name>A0A0C2FUE1_9BILA</name>
<gene>
    <name evidence="1" type="ORF">ANCDUO_19625</name>
</gene>
<evidence type="ECO:0000313" key="1">
    <source>
        <dbReference type="EMBL" id="KIH50299.1"/>
    </source>
</evidence>
<organism evidence="1 2">
    <name type="scientific">Ancylostoma duodenale</name>
    <dbReference type="NCBI Taxonomy" id="51022"/>
    <lineage>
        <taxon>Eukaryota</taxon>
        <taxon>Metazoa</taxon>
        <taxon>Ecdysozoa</taxon>
        <taxon>Nematoda</taxon>
        <taxon>Chromadorea</taxon>
        <taxon>Rhabditida</taxon>
        <taxon>Rhabditina</taxon>
        <taxon>Rhabditomorpha</taxon>
        <taxon>Strongyloidea</taxon>
        <taxon>Ancylostomatidae</taxon>
        <taxon>Ancylostomatinae</taxon>
        <taxon>Ancylostoma</taxon>
    </lineage>
</organism>
<keyword evidence="2" id="KW-1185">Reference proteome</keyword>
<dbReference type="AlphaFoldDB" id="A0A0C2FUE1"/>
<accession>A0A0C2FUE1</accession>
<reference evidence="1 2" key="1">
    <citation type="submission" date="2013-12" db="EMBL/GenBank/DDBJ databases">
        <title>Draft genome of the parsitic nematode Ancylostoma duodenale.</title>
        <authorList>
            <person name="Mitreva M."/>
        </authorList>
    </citation>
    <scope>NUCLEOTIDE SEQUENCE [LARGE SCALE GENOMIC DNA]</scope>
    <source>
        <strain evidence="1 2">Zhejiang</strain>
    </source>
</reference>
<evidence type="ECO:0000313" key="2">
    <source>
        <dbReference type="Proteomes" id="UP000054047"/>
    </source>
</evidence>
<protein>
    <submittedName>
        <fullName evidence="1">Uncharacterized protein</fullName>
    </submittedName>
</protein>
<sequence>MTFQNEVLKSGAVVKFEFEAAKRSLICELMEREETNYALAIAVHPSKVPEIRAAFPNIEEATFRH</sequence>